<accession>A0ABW2ZJL3</accession>
<gene>
    <name evidence="2" type="ORF">ACFQZI_16295</name>
</gene>
<protein>
    <recommendedName>
        <fullName evidence="4">Peptidase M56 domain-containing protein</fullName>
    </recommendedName>
</protein>
<keyword evidence="1" id="KW-1133">Transmembrane helix</keyword>
<dbReference type="EMBL" id="JBHTIA010000012">
    <property type="protein sequence ID" value="MFD0766424.1"/>
    <property type="molecule type" value="Genomic_DNA"/>
</dbReference>
<dbReference type="Proteomes" id="UP001597073">
    <property type="component" value="Unassembled WGS sequence"/>
</dbReference>
<name>A0ABW2ZJL3_9SPHI</name>
<proteinExistence type="predicted"/>
<feature type="transmembrane region" description="Helical" evidence="1">
    <location>
        <begin position="7"/>
        <end position="24"/>
    </location>
</feature>
<evidence type="ECO:0000313" key="2">
    <source>
        <dbReference type="EMBL" id="MFD0766424.1"/>
    </source>
</evidence>
<reference evidence="3" key="1">
    <citation type="journal article" date="2019" name="Int. J. Syst. Evol. Microbiol.">
        <title>The Global Catalogue of Microorganisms (GCM) 10K type strain sequencing project: providing services to taxonomists for standard genome sequencing and annotation.</title>
        <authorList>
            <consortium name="The Broad Institute Genomics Platform"/>
            <consortium name="The Broad Institute Genome Sequencing Center for Infectious Disease"/>
            <person name="Wu L."/>
            <person name="Ma J."/>
        </authorList>
    </citation>
    <scope>NUCLEOTIDE SEQUENCE [LARGE SCALE GENOMIC DNA]</scope>
    <source>
        <strain evidence="3">CCUG 60742</strain>
    </source>
</reference>
<evidence type="ECO:0000313" key="3">
    <source>
        <dbReference type="Proteomes" id="UP001597073"/>
    </source>
</evidence>
<dbReference type="RefSeq" id="WP_377144321.1">
    <property type="nucleotide sequence ID" value="NZ_JBHTIA010000012.1"/>
</dbReference>
<keyword evidence="1" id="KW-0472">Membrane</keyword>
<evidence type="ECO:0000256" key="1">
    <source>
        <dbReference type="SAM" id="Phobius"/>
    </source>
</evidence>
<sequence>MGARYQIIVVPFLKVTGMALYPFILVNKKELLNNAVVINHERIHLRQQAELLVLPFYILYLLNYLVNLAIYHQHNKAYLNIVFEREAYAKEQAMLYLKHRKWFAWASYF</sequence>
<comment type="caution">
    <text evidence="2">The sequence shown here is derived from an EMBL/GenBank/DDBJ whole genome shotgun (WGS) entry which is preliminary data.</text>
</comment>
<evidence type="ECO:0008006" key="4">
    <source>
        <dbReference type="Google" id="ProtNLM"/>
    </source>
</evidence>
<organism evidence="2 3">
    <name type="scientific">Mucilaginibacter lutimaris</name>
    <dbReference type="NCBI Taxonomy" id="931629"/>
    <lineage>
        <taxon>Bacteria</taxon>
        <taxon>Pseudomonadati</taxon>
        <taxon>Bacteroidota</taxon>
        <taxon>Sphingobacteriia</taxon>
        <taxon>Sphingobacteriales</taxon>
        <taxon>Sphingobacteriaceae</taxon>
        <taxon>Mucilaginibacter</taxon>
    </lineage>
</organism>
<feature type="transmembrane region" description="Helical" evidence="1">
    <location>
        <begin position="51"/>
        <end position="71"/>
    </location>
</feature>
<keyword evidence="1" id="KW-0812">Transmembrane</keyword>
<keyword evidence="3" id="KW-1185">Reference proteome</keyword>